<dbReference type="Gene3D" id="2.40.110.10">
    <property type="entry name" value="Butyryl-CoA Dehydrogenase, subunit A, domain 2"/>
    <property type="match status" value="1"/>
</dbReference>
<dbReference type="InterPro" id="IPR037069">
    <property type="entry name" value="AcylCoA_DH/ox_N_sf"/>
</dbReference>
<proteinExistence type="inferred from homology"/>
<dbReference type="SUPFAM" id="SSF56645">
    <property type="entry name" value="Acyl-CoA dehydrogenase NM domain-like"/>
    <property type="match status" value="1"/>
</dbReference>
<evidence type="ECO:0000256" key="3">
    <source>
        <dbReference type="ARBA" id="ARBA00022630"/>
    </source>
</evidence>
<dbReference type="GO" id="GO:0050660">
    <property type="term" value="F:flavin adenine dinucleotide binding"/>
    <property type="evidence" value="ECO:0007669"/>
    <property type="project" value="InterPro"/>
</dbReference>
<dbReference type="EMBL" id="LS483250">
    <property type="protein sequence ID" value="SQD77010.1"/>
    <property type="molecule type" value="Genomic_DNA"/>
</dbReference>
<comment type="cofactor">
    <cofactor evidence="1">
        <name>FAD</name>
        <dbReference type="ChEBI" id="CHEBI:57692"/>
    </cofactor>
</comment>
<dbReference type="KEGG" id="mya:MORIYA_0532"/>
<dbReference type="InterPro" id="IPR046373">
    <property type="entry name" value="Acyl-CoA_Oxase/DH_mid-dom_sf"/>
</dbReference>
<protein>
    <submittedName>
        <fullName evidence="6">Putative Acyl-CoA dehydrogenase</fullName>
    </submittedName>
</protein>
<dbReference type="PANTHER" id="PTHR43884:SF19">
    <property type="entry name" value="ACYL-COA DEHYDROGENASE FADE4-RELATED"/>
    <property type="match status" value="1"/>
</dbReference>
<evidence type="ECO:0000256" key="2">
    <source>
        <dbReference type="ARBA" id="ARBA00009347"/>
    </source>
</evidence>
<keyword evidence="4" id="KW-0274">FAD</keyword>
<keyword evidence="3" id="KW-0285">Flavoprotein</keyword>
<evidence type="ECO:0000259" key="5">
    <source>
        <dbReference type="Pfam" id="PF00441"/>
    </source>
</evidence>
<reference evidence="7" key="1">
    <citation type="submission" date="2018-05" db="EMBL/GenBank/DDBJ databases">
        <authorList>
            <person name="Cea G.-C."/>
            <person name="William W."/>
        </authorList>
    </citation>
    <scope>NUCLEOTIDE SEQUENCE [LARGE SCALE GENOMIC DNA]</scope>
    <source>
        <strain evidence="7">DB21MT 5</strain>
    </source>
</reference>
<organism evidence="6 7">
    <name type="scientific">Moritella yayanosii</name>
    <dbReference type="NCBI Taxonomy" id="69539"/>
    <lineage>
        <taxon>Bacteria</taxon>
        <taxon>Pseudomonadati</taxon>
        <taxon>Pseudomonadota</taxon>
        <taxon>Gammaproteobacteria</taxon>
        <taxon>Alteromonadales</taxon>
        <taxon>Moritellaceae</taxon>
        <taxon>Moritella</taxon>
    </lineage>
</organism>
<evidence type="ECO:0000313" key="6">
    <source>
        <dbReference type="EMBL" id="SQD77010.1"/>
    </source>
</evidence>
<evidence type="ECO:0000256" key="4">
    <source>
        <dbReference type="ARBA" id="ARBA00022827"/>
    </source>
</evidence>
<comment type="similarity">
    <text evidence="2">Belongs to the acyl-CoA dehydrogenase family.</text>
</comment>
<dbReference type="Gene3D" id="1.20.140.10">
    <property type="entry name" value="Butyryl-CoA Dehydrogenase, subunit A, domain 3"/>
    <property type="match status" value="1"/>
</dbReference>
<dbReference type="OrthoDB" id="5427839at2"/>
<evidence type="ECO:0000313" key="7">
    <source>
        <dbReference type="Proteomes" id="UP000250163"/>
    </source>
</evidence>
<dbReference type="PANTHER" id="PTHR43884">
    <property type="entry name" value="ACYL-COA DEHYDROGENASE"/>
    <property type="match status" value="1"/>
</dbReference>
<gene>
    <name evidence="6" type="ORF">MORIYA_0532</name>
</gene>
<dbReference type="InterPro" id="IPR009100">
    <property type="entry name" value="AcylCoA_DH/oxidase_NM_dom_sf"/>
</dbReference>
<dbReference type="InterPro" id="IPR036250">
    <property type="entry name" value="AcylCo_DH-like_C"/>
</dbReference>
<dbReference type="Gene3D" id="1.10.540.10">
    <property type="entry name" value="Acyl-CoA dehydrogenase/oxidase, N-terminal domain"/>
    <property type="match status" value="1"/>
</dbReference>
<name>A0A330LJH7_9GAMM</name>
<dbReference type="Proteomes" id="UP000250163">
    <property type="component" value="Chromosome MORIYA"/>
</dbReference>
<dbReference type="GO" id="GO:0005886">
    <property type="term" value="C:plasma membrane"/>
    <property type="evidence" value="ECO:0007669"/>
    <property type="project" value="TreeGrafter"/>
</dbReference>
<dbReference type="RefSeq" id="WP_112712441.1">
    <property type="nucleotide sequence ID" value="NZ_LS483250.1"/>
</dbReference>
<evidence type="ECO:0000256" key="1">
    <source>
        <dbReference type="ARBA" id="ARBA00001974"/>
    </source>
</evidence>
<dbReference type="SUPFAM" id="SSF47203">
    <property type="entry name" value="Acyl-CoA dehydrogenase C-terminal domain-like"/>
    <property type="match status" value="1"/>
</dbReference>
<dbReference type="GO" id="GO:0003995">
    <property type="term" value="F:acyl-CoA dehydrogenase activity"/>
    <property type="evidence" value="ECO:0007669"/>
    <property type="project" value="TreeGrafter"/>
</dbReference>
<dbReference type="InterPro" id="IPR009075">
    <property type="entry name" value="AcylCo_DH/oxidase_C"/>
</dbReference>
<dbReference type="Pfam" id="PF00441">
    <property type="entry name" value="Acyl-CoA_dh_1"/>
    <property type="match status" value="1"/>
</dbReference>
<sequence>MKLPNLPKDIVFKKKVTPTPSAIRRNILVNPKLDSYDHLDEKSRELVLKTIDFFESRGKAKMKADEREYKWYADYLDFVKKEKLFSTFLTPAGYGDKDCRWDTYRNCALNEIFSFYGLSHWYSWQVTILGLLPIWISKNEVAKKRAAKLLKEGGIFAFGLSEKEHGADIYSSDMHLTRQKDGTYLANGSKYYIGNANKAALVSTFGKLTDTDEYVFFVVESQHKNYELVKNVINSQNYVAEYKLNDYPIREEDILAKGRDAWDMALNTINVGKFNLGWGSIGTSTHAFYEAINHASHRRLFDHYVTDFVHIKQLFNESYARLTAMKLFTQRGVDYVRCASADDRRYLLFTPMVKMKVTTQGEEVVDLLWNVIAAKGVEKDMFFETALKEIRTLPKLEGTVHINMALILKFMGNYFFKPAKYPTIPTMSAQSNDSFLFNQGVTKGLGKTRFHDYREVYNKVDLPNVNIFKRQIRLLKILLLVAKPNKEQAKDFDFLLSLGELFTLVVYGHLILENAEIKGIENDLIEQIFDFMVRDFSKFALQLSHKSCTTLVQQTICGRMIKRPTVDEERYNRVWENYTYKMKDQYEMNP</sequence>
<accession>A0A330LJH7</accession>
<keyword evidence="7" id="KW-1185">Reference proteome</keyword>
<feature type="domain" description="Acyl-CoA dehydrogenase/oxidase C-terminal" evidence="5">
    <location>
        <begin position="262"/>
        <end position="410"/>
    </location>
</feature>
<dbReference type="AlphaFoldDB" id="A0A330LJH7"/>